<evidence type="ECO:0000259" key="1">
    <source>
        <dbReference type="Pfam" id="PF07727"/>
    </source>
</evidence>
<name>A0AAQ3PJS4_VIGMU</name>
<keyword evidence="3" id="KW-1185">Reference proteome</keyword>
<dbReference type="SUPFAM" id="SSF56672">
    <property type="entry name" value="DNA/RNA polymerases"/>
    <property type="match status" value="1"/>
</dbReference>
<proteinExistence type="predicted"/>
<feature type="domain" description="Reverse transcriptase Ty1/copia-type" evidence="1">
    <location>
        <begin position="1"/>
        <end position="134"/>
    </location>
</feature>
<sequence length="244" mass="27660">MDVKSAFLNGPLEEEVYVRQPPGFVKGGELKVFNLNKALYGLRQAPRAWNAHINAWLIKNGFQKCTVEFGVYVKQSGQQGTLLICLYVDDLLIKSSKVEAIDEFKKKMKRDFKMTDLGSLGYFHGIEFLRTHEGMIANIKLDLQPSDEKVDATFFKQIVGSLRYVCNSRPDSVGLVSRFMEDPKQAHLSTVKHILRYLKGTTEYGLFYPKRFEGVTGNLEAWSNLIGVETKWIGEALSGMYSNT</sequence>
<dbReference type="PANTHER" id="PTHR11439:SF517">
    <property type="entry name" value="CYSTEINE-RICH RLK (RECEPTOR-LIKE PROTEIN KINASE) 8"/>
    <property type="match status" value="1"/>
</dbReference>
<protein>
    <recommendedName>
        <fullName evidence="1">Reverse transcriptase Ty1/copia-type domain-containing protein</fullName>
    </recommendedName>
</protein>
<dbReference type="PANTHER" id="PTHR11439">
    <property type="entry name" value="GAG-POL-RELATED RETROTRANSPOSON"/>
    <property type="match status" value="1"/>
</dbReference>
<evidence type="ECO:0000313" key="3">
    <source>
        <dbReference type="Proteomes" id="UP001374535"/>
    </source>
</evidence>
<gene>
    <name evidence="2" type="ORF">V8G54_005129</name>
</gene>
<evidence type="ECO:0000313" key="2">
    <source>
        <dbReference type="EMBL" id="WVZ26585.1"/>
    </source>
</evidence>
<dbReference type="AlphaFoldDB" id="A0AAQ3PJS4"/>
<dbReference type="InterPro" id="IPR043502">
    <property type="entry name" value="DNA/RNA_pol_sf"/>
</dbReference>
<dbReference type="InterPro" id="IPR013103">
    <property type="entry name" value="RVT_2"/>
</dbReference>
<accession>A0AAQ3PJS4</accession>
<dbReference type="Pfam" id="PF07727">
    <property type="entry name" value="RVT_2"/>
    <property type="match status" value="1"/>
</dbReference>
<dbReference type="EMBL" id="CP144700">
    <property type="protein sequence ID" value="WVZ26585.1"/>
    <property type="molecule type" value="Genomic_DNA"/>
</dbReference>
<dbReference type="Proteomes" id="UP001374535">
    <property type="component" value="Chromosome 1"/>
</dbReference>
<reference evidence="2 3" key="1">
    <citation type="journal article" date="2023" name="Life. Sci Alliance">
        <title>Evolutionary insights into 3D genome organization and epigenetic landscape of Vigna mungo.</title>
        <authorList>
            <person name="Junaid A."/>
            <person name="Singh B."/>
            <person name="Bhatia S."/>
        </authorList>
    </citation>
    <scope>NUCLEOTIDE SEQUENCE [LARGE SCALE GENOMIC DNA]</scope>
    <source>
        <strain evidence="2">Urdbean</strain>
    </source>
</reference>
<organism evidence="2 3">
    <name type="scientific">Vigna mungo</name>
    <name type="common">Black gram</name>
    <name type="synonym">Phaseolus mungo</name>
    <dbReference type="NCBI Taxonomy" id="3915"/>
    <lineage>
        <taxon>Eukaryota</taxon>
        <taxon>Viridiplantae</taxon>
        <taxon>Streptophyta</taxon>
        <taxon>Embryophyta</taxon>
        <taxon>Tracheophyta</taxon>
        <taxon>Spermatophyta</taxon>
        <taxon>Magnoliopsida</taxon>
        <taxon>eudicotyledons</taxon>
        <taxon>Gunneridae</taxon>
        <taxon>Pentapetalae</taxon>
        <taxon>rosids</taxon>
        <taxon>fabids</taxon>
        <taxon>Fabales</taxon>
        <taxon>Fabaceae</taxon>
        <taxon>Papilionoideae</taxon>
        <taxon>50 kb inversion clade</taxon>
        <taxon>NPAAA clade</taxon>
        <taxon>indigoferoid/millettioid clade</taxon>
        <taxon>Phaseoleae</taxon>
        <taxon>Vigna</taxon>
    </lineage>
</organism>